<dbReference type="PIRSF" id="PIRSF004848">
    <property type="entry name" value="YBL036c_PLPDEIII"/>
    <property type="match status" value="1"/>
</dbReference>
<dbReference type="CDD" id="cd00635">
    <property type="entry name" value="PLPDE_III_YBL036c_like"/>
    <property type="match status" value="1"/>
</dbReference>
<dbReference type="PANTHER" id="PTHR10146:SF14">
    <property type="entry name" value="PYRIDOXAL PHOSPHATE HOMEOSTASIS PROTEIN"/>
    <property type="match status" value="1"/>
</dbReference>
<evidence type="ECO:0000313" key="5">
    <source>
        <dbReference type="EMBL" id="GAA5504852.1"/>
    </source>
</evidence>
<evidence type="ECO:0000256" key="3">
    <source>
        <dbReference type="RuleBase" id="RU004514"/>
    </source>
</evidence>
<organism evidence="5 6">
    <name type="scientific">Novipirellula caenicola</name>
    <dbReference type="NCBI Taxonomy" id="1536901"/>
    <lineage>
        <taxon>Bacteria</taxon>
        <taxon>Pseudomonadati</taxon>
        <taxon>Planctomycetota</taxon>
        <taxon>Planctomycetia</taxon>
        <taxon>Pirellulales</taxon>
        <taxon>Pirellulaceae</taxon>
        <taxon>Novipirellula</taxon>
    </lineage>
</organism>
<dbReference type="InterPro" id="IPR011078">
    <property type="entry name" value="PyrdxlP_homeostasis"/>
</dbReference>
<dbReference type="InterPro" id="IPR001608">
    <property type="entry name" value="Ala_racemase_N"/>
</dbReference>
<accession>A0ABP9VI11</accession>
<evidence type="ECO:0000259" key="4">
    <source>
        <dbReference type="Pfam" id="PF01168"/>
    </source>
</evidence>
<evidence type="ECO:0000256" key="1">
    <source>
        <dbReference type="ARBA" id="ARBA00022898"/>
    </source>
</evidence>
<name>A0ABP9VI11_9BACT</name>
<dbReference type="Gene3D" id="3.20.20.10">
    <property type="entry name" value="Alanine racemase"/>
    <property type="match status" value="1"/>
</dbReference>
<feature type="modified residue" description="N6-(pyridoxal phosphate)lysine" evidence="2">
    <location>
        <position position="42"/>
    </location>
</feature>
<dbReference type="EMBL" id="BAABRO010000001">
    <property type="protein sequence ID" value="GAA5504852.1"/>
    <property type="molecule type" value="Genomic_DNA"/>
</dbReference>
<dbReference type="HAMAP" id="MF_02087">
    <property type="entry name" value="PLP_homeostasis"/>
    <property type="match status" value="1"/>
</dbReference>
<evidence type="ECO:0000256" key="2">
    <source>
        <dbReference type="HAMAP-Rule" id="MF_02087"/>
    </source>
</evidence>
<dbReference type="PANTHER" id="PTHR10146">
    <property type="entry name" value="PROLINE SYNTHETASE CO-TRANSCRIBED BACTERIAL HOMOLOG PROTEIN"/>
    <property type="match status" value="1"/>
</dbReference>
<keyword evidence="1 2" id="KW-0663">Pyridoxal phosphate</keyword>
<dbReference type="InterPro" id="IPR029066">
    <property type="entry name" value="PLP-binding_barrel"/>
</dbReference>
<dbReference type="Proteomes" id="UP001416858">
    <property type="component" value="Unassembled WGS sequence"/>
</dbReference>
<evidence type="ECO:0000313" key="6">
    <source>
        <dbReference type="Proteomes" id="UP001416858"/>
    </source>
</evidence>
<proteinExistence type="inferred from homology"/>
<dbReference type="RefSeq" id="WP_345681934.1">
    <property type="nucleotide sequence ID" value="NZ_BAABRO010000001.1"/>
</dbReference>
<keyword evidence="6" id="KW-1185">Reference proteome</keyword>
<comment type="similarity">
    <text evidence="2 3">Belongs to the pyridoxal phosphate-binding protein YggS/PROSC family.</text>
</comment>
<feature type="domain" description="Alanine racemase N-terminal" evidence="4">
    <location>
        <begin position="80"/>
        <end position="234"/>
    </location>
</feature>
<dbReference type="NCBIfam" id="TIGR00044">
    <property type="entry name" value="YggS family pyridoxal phosphate-dependent enzyme"/>
    <property type="match status" value="1"/>
</dbReference>
<reference evidence="5 6" key="1">
    <citation type="submission" date="2024-02" db="EMBL/GenBank/DDBJ databases">
        <title>Rhodopirellula caenicola NBRC 110016.</title>
        <authorList>
            <person name="Ichikawa N."/>
            <person name="Katano-Makiyama Y."/>
            <person name="Hidaka K."/>
        </authorList>
    </citation>
    <scope>NUCLEOTIDE SEQUENCE [LARGE SCALE GENOMIC DNA]</scope>
    <source>
        <strain evidence="5 6">NBRC 110016</strain>
    </source>
</reference>
<comment type="caution">
    <text evidence="5">The sequence shown here is derived from an EMBL/GenBank/DDBJ whole genome shotgun (WGS) entry which is preliminary data.</text>
</comment>
<gene>
    <name evidence="5" type="ORF">Rcae01_00291</name>
</gene>
<comment type="function">
    <text evidence="2">Pyridoxal 5'-phosphate (PLP)-binding protein, which is involved in PLP homeostasis.</text>
</comment>
<sequence length="241" mass="26327">MMDSDSQTRLAENWRAVQQDVQAAVTAANRPDDSVTIIGVTKYVDAETTLALVNAGCRVLGENRPQVLWKKNEEVAFPDDVQWHLIGHLQRNKLRRSLPFRPMIHSVDSPRLLTAIVEEAAAQQIPTKVLLEVNISGEEAKTGLKPQELRPMIESHLGSSESGEVEIVGLMAMAGWGTDADAARQQFAATRQLRDELQQQTGVALPELSMGMSGDFAAAIAEGATMVRIGSRLFEGFLPTP</sequence>
<dbReference type="Pfam" id="PF01168">
    <property type="entry name" value="Ala_racemase_N"/>
    <property type="match status" value="1"/>
</dbReference>
<dbReference type="SUPFAM" id="SSF51419">
    <property type="entry name" value="PLP-binding barrel"/>
    <property type="match status" value="1"/>
</dbReference>
<protein>
    <recommendedName>
        <fullName evidence="2">Pyridoxal phosphate homeostasis protein</fullName>
        <shortName evidence="2">PLP homeostasis protein</shortName>
    </recommendedName>
</protein>